<keyword evidence="3" id="KW-1185">Reference proteome</keyword>
<dbReference type="AlphaFoldDB" id="A0A1H6E6W2"/>
<evidence type="ECO:0000313" key="3">
    <source>
        <dbReference type="Proteomes" id="UP000236732"/>
    </source>
</evidence>
<feature type="region of interest" description="Disordered" evidence="1">
    <location>
        <begin position="198"/>
        <end position="217"/>
    </location>
</feature>
<dbReference type="EMBL" id="FNVT01000008">
    <property type="protein sequence ID" value="SEG93001.1"/>
    <property type="molecule type" value="Genomic_DNA"/>
</dbReference>
<organism evidence="2 3">
    <name type="scientific">Nonomuraea solani</name>
    <dbReference type="NCBI Taxonomy" id="1144553"/>
    <lineage>
        <taxon>Bacteria</taxon>
        <taxon>Bacillati</taxon>
        <taxon>Actinomycetota</taxon>
        <taxon>Actinomycetes</taxon>
        <taxon>Streptosporangiales</taxon>
        <taxon>Streptosporangiaceae</taxon>
        <taxon>Nonomuraea</taxon>
    </lineage>
</organism>
<evidence type="ECO:0000313" key="2">
    <source>
        <dbReference type="EMBL" id="SEG93001.1"/>
    </source>
</evidence>
<accession>A0A1H6E6W2</accession>
<dbReference type="OrthoDB" id="4217933at2"/>
<reference evidence="2 3" key="1">
    <citation type="submission" date="2016-10" db="EMBL/GenBank/DDBJ databases">
        <authorList>
            <person name="de Groot N.N."/>
        </authorList>
    </citation>
    <scope>NUCLEOTIDE SEQUENCE [LARGE SCALE GENOMIC DNA]</scope>
    <source>
        <strain evidence="2 3">CGMCC 4.7037</strain>
    </source>
</reference>
<dbReference type="Pfam" id="PF14435">
    <property type="entry name" value="SUKH-4"/>
    <property type="match status" value="1"/>
</dbReference>
<sequence>MVSHEEMAEAFGDEGLLLMDAEQSHEMGLSDEDARILCQIGLPVRADLAFTLLVDDEPRPGSLVVFKTGDGDVDVLMLGGTTGDTAMRYFLDLRSGVVGLLSFDGEPQAERVNGSLATFVEFLYRLRLRQRALNGESADDGRRYTEELWRSLRELDPVAFVGGAEAWWSMVLDNLMDRDLIAETRAFLAQRRAEVADVLSEPSAPAPDDSPSQLPPRDALERALGRLEQEGWQIVDAERFAADKTTSGLLHVADPHFDADGTLVKDLPLSWRGGLPSRVQAVFAKEGLVVAVPGQSDRGEDYDAILEMDPDELAKEADAAMEKLFAAVHGLNEPEEGVVTCLATGRRSDLCRIVRAFDDLATHGYLAEPDLWPTASGGWEHVYESTKAGEPAKAVFWTTQQHTSSFDACGDLVDELALQWTGDRELIARALATTGLAVETPEDDSTAFFLRPVV</sequence>
<feature type="compositionally biased region" description="Low complexity" evidence="1">
    <location>
        <begin position="199"/>
        <end position="216"/>
    </location>
</feature>
<gene>
    <name evidence="2" type="ORF">SAMN05444920_10810</name>
</gene>
<dbReference type="Proteomes" id="UP000236732">
    <property type="component" value="Unassembled WGS sequence"/>
</dbReference>
<dbReference type="RefSeq" id="WP_103958871.1">
    <property type="nucleotide sequence ID" value="NZ_FNVT01000008.1"/>
</dbReference>
<evidence type="ECO:0000256" key="1">
    <source>
        <dbReference type="SAM" id="MobiDB-lite"/>
    </source>
</evidence>
<proteinExistence type="predicted"/>
<dbReference type="InterPro" id="IPR025851">
    <property type="entry name" value="SUKH-4"/>
</dbReference>
<name>A0A1H6E6W2_9ACTN</name>
<protein>
    <submittedName>
        <fullName evidence="2">SUKH-4 immunity protein</fullName>
    </submittedName>
</protein>